<dbReference type="Proteomes" id="UP001217476">
    <property type="component" value="Chromosome"/>
</dbReference>
<reference evidence="1" key="1">
    <citation type="submission" date="2023-03" db="EMBL/GenBank/DDBJ databases">
        <title>Andean soil-derived lignocellulolytic bacterial consortium as a source of novel taxa and putative plastic-active enzymes.</title>
        <authorList>
            <person name="Diaz-Garcia L."/>
            <person name="Chuvochina M."/>
            <person name="Feuerriegel G."/>
            <person name="Bunk B."/>
            <person name="Sproer C."/>
            <person name="Streit W.R."/>
            <person name="Rodriguez L.M."/>
            <person name="Overmann J."/>
            <person name="Jimenez D.J."/>
        </authorList>
    </citation>
    <scope>NUCLEOTIDE SEQUENCE</scope>
    <source>
        <strain evidence="1">MAG 4196</strain>
    </source>
</reference>
<sequence length="62" mass="6687">MTYRIKNPGVGTDFKGMKQISVGFDPETFAQVRSIAVSEGCSMAEAIRTLVEFGLLDMAEAA</sequence>
<evidence type="ECO:0000313" key="1">
    <source>
        <dbReference type="EMBL" id="WEK05744.1"/>
    </source>
</evidence>
<proteinExistence type="predicted"/>
<accession>A0AAJ5VVV4</accession>
<organism evidence="1 2">
    <name type="scientific">Candidatus Devosia phytovorans</name>
    <dbReference type="NCBI Taxonomy" id="3121372"/>
    <lineage>
        <taxon>Bacteria</taxon>
        <taxon>Pseudomonadati</taxon>
        <taxon>Pseudomonadota</taxon>
        <taxon>Alphaproteobacteria</taxon>
        <taxon>Hyphomicrobiales</taxon>
        <taxon>Devosiaceae</taxon>
        <taxon>Devosia</taxon>
    </lineage>
</organism>
<dbReference type="EMBL" id="CP119312">
    <property type="protein sequence ID" value="WEK05744.1"/>
    <property type="molecule type" value="Genomic_DNA"/>
</dbReference>
<name>A0AAJ5VVV4_9HYPH</name>
<gene>
    <name evidence="1" type="ORF">P0Y65_05675</name>
</gene>
<dbReference type="AlphaFoldDB" id="A0AAJ5VVV4"/>
<evidence type="ECO:0000313" key="2">
    <source>
        <dbReference type="Proteomes" id="UP001217476"/>
    </source>
</evidence>
<protein>
    <submittedName>
        <fullName evidence="1">Uncharacterized protein</fullName>
    </submittedName>
</protein>